<keyword evidence="4" id="KW-0645">Protease</keyword>
<protein>
    <recommendedName>
        <fullName evidence="3">Mitochondrial inner membrane protease subunit 2</fullName>
    </recommendedName>
</protein>
<keyword evidence="7" id="KW-1133">Transmembrane helix</keyword>
<dbReference type="CDD" id="cd06462">
    <property type="entry name" value="Peptidase_S24_S26"/>
    <property type="match status" value="1"/>
</dbReference>
<proteinExistence type="inferred from homology"/>
<organism evidence="11 12">
    <name type="scientific">Actinomadura madurae</name>
    <dbReference type="NCBI Taxonomy" id="1993"/>
    <lineage>
        <taxon>Bacteria</taxon>
        <taxon>Bacillati</taxon>
        <taxon>Actinomycetota</taxon>
        <taxon>Actinomycetes</taxon>
        <taxon>Streptosporangiales</taxon>
        <taxon>Thermomonosporaceae</taxon>
        <taxon>Actinomadura</taxon>
    </lineage>
</organism>
<feature type="domain" description="Peptidase S26" evidence="10">
    <location>
        <begin position="7"/>
        <end position="89"/>
    </location>
</feature>
<evidence type="ECO:0000256" key="5">
    <source>
        <dbReference type="ARBA" id="ARBA00022692"/>
    </source>
</evidence>
<keyword evidence="8" id="KW-0472">Membrane</keyword>
<dbReference type="GO" id="GO:0006465">
    <property type="term" value="P:signal peptide processing"/>
    <property type="evidence" value="ECO:0007669"/>
    <property type="project" value="InterPro"/>
</dbReference>
<feature type="active site" evidence="9">
    <location>
        <position position="31"/>
    </location>
</feature>
<evidence type="ECO:0000256" key="9">
    <source>
        <dbReference type="PIRSR" id="PIRSR600223-1"/>
    </source>
</evidence>
<dbReference type="eggNOG" id="COG0681">
    <property type="taxonomic scope" value="Bacteria"/>
</dbReference>
<evidence type="ECO:0000256" key="8">
    <source>
        <dbReference type="ARBA" id="ARBA00023136"/>
    </source>
</evidence>
<evidence type="ECO:0000256" key="1">
    <source>
        <dbReference type="ARBA" id="ARBA00004401"/>
    </source>
</evidence>
<evidence type="ECO:0000256" key="7">
    <source>
        <dbReference type="ARBA" id="ARBA00022989"/>
    </source>
</evidence>
<accession>A0A1I5KMP0</accession>
<dbReference type="Pfam" id="PF10502">
    <property type="entry name" value="Peptidase_S26"/>
    <property type="match status" value="2"/>
</dbReference>
<dbReference type="STRING" id="1993.SAMN04489713_11061"/>
<dbReference type="InterPro" id="IPR000223">
    <property type="entry name" value="Pept_S26A_signal_pept_1"/>
</dbReference>
<comment type="similarity">
    <text evidence="2">Belongs to the peptidase S26 family. IMP2 subfamily.</text>
</comment>
<dbReference type="Gene3D" id="2.10.109.10">
    <property type="entry name" value="Umud Fragment, subunit A"/>
    <property type="match status" value="1"/>
</dbReference>
<feature type="domain" description="Peptidase S26" evidence="10">
    <location>
        <begin position="94"/>
        <end position="129"/>
    </location>
</feature>
<keyword evidence="5" id="KW-0812">Transmembrane</keyword>
<dbReference type="AlphaFoldDB" id="A0A1I5KMP0"/>
<dbReference type="PRINTS" id="PR00727">
    <property type="entry name" value="LEADERPTASE"/>
</dbReference>
<evidence type="ECO:0000256" key="6">
    <source>
        <dbReference type="ARBA" id="ARBA00022801"/>
    </source>
</evidence>
<dbReference type="SUPFAM" id="SSF51306">
    <property type="entry name" value="LexA/Signal peptidase"/>
    <property type="match status" value="1"/>
</dbReference>
<sequence length="149" mass="15823">MAVLLVILAAASGCVIAARITLLIVTVRGGSMHPTFHHGDRVLVARRGPRALAKDVVVLVRLPEALNPTGSRNGPSLVLKRVVALPGDTAPGGVPVPPGHVFVVGDAEDSYDSRHFGPLQNDLVQGVVLTRLRKAPQPATRILRDRRMS</sequence>
<gene>
    <name evidence="11" type="ORF">SAMN04489713_11061</name>
</gene>
<dbReference type="PANTHER" id="PTHR46041">
    <property type="entry name" value="MITOCHONDRIAL INNER MEMBRANE PROTEASE SUBUNIT 2"/>
    <property type="match status" value="1"/>
</dbReference>
<dbReference type="GO" id="GO:0005886">
    <property type="term" value="C:plasma membrane"/>
    <property type="evidence" value="ECO:0007669"/>
    <property type="project" value="UniProtKB-SubCell"/>
</dbReference>
<dbReference type="InterPro" id="IPR037730">
    <property type="entry name" value="IMP2"/>
</dbReference>
<dbReference type="InterPro" id="IPR036286">
    <property type="entry name" value="LexA/Signal_pep-like_sf"/>
</dbReference>
<dbReference type="PANTHER" id="PTHR46041:SF2">
    <property type="entry name" value="MITOCHONDRIAL INNER MEMBRANE PROTEASE SUBUNIT 2"/>
    <property type="match status" value="1"/>
</dbReference>
<evidence type="ECO:0000256" key="2">
    <source>
        <dbReference type="ARBA" id="ARBA00007066"/>
    </source>
</evidence>
<evidence type="ECO:0000256" key="3">
    <source>
        <dbReference type="ARBA" id="ARBA00013650"/>
    </source>
</evidence>
<evidence type="ECO:0000259" key="10">
    <source>
        <dbReference type="Pfam" id="PF10502"/>
    </source>
</evidence>
<evidence type="ECO:0000313" key="11">
    <source>
        <dbReference type="EMBL" id="SFO86177.1"/>
    </source>
</evidence>
<keyword evidence="6" id="KW-0378">Hydrolase</keyword>
<feature type="active site" evidence="9">
    <location>
        <position position="80"/>
    </location>
</feature>
<keyword evidence="12" id="KW-1185">Reference proteome</keyword>
<dbReference type="InterPro" id="IPR019533">
    <property type="entry name" value="Peptidase_S26"/>
</dbReference>
<dbReference type="InParanoid" id="A0A1I5KMP0"/>
<evidence type="ECO:0000256" key="4">
    <source>
        <dbReference type="ARBA" id="ARBA00022670"/>
    </source>
</evidence>
<dbReference type="GO" id="GO:0004252">
    <property type="term" value="F:serine-type endopeptidase activity"/>
    <property type="evidence" value="ECO:0007669"/>
    <property type="project" value="InterPro"/>
</dbReference>
<comment type="subcellular location">
    <subcellularLocation>
        <location evidence="1">Cell membrane</location>
        <topology evidence="1">Single-pass type II membrane protein</topology>
    </subcellularLocation>
</comment>
<dbReference type="EMBL" id="FOVH01000010">
    <property type="protein sequence ID" value="SFO86177.1"/>
    <property type="molecule type" value="Genomic_DNA"/>
</dbReference>
<name>A0A1I5KMP0_9ACTN</name>
<dbReference type="Proteomes" id="UP000183413">
    <property type="component" value="Unassembled WGS sequence"/>
</dbReference>
<dbReference type="InterPro" id="IPR019756">
    <property type="entry name" value="Pept_S26A_signal_pept_1_Ser-AS"/>
</dbReference>
<dbReference type="PROSITE" id="PS00501">
    <property type="entry name" value="SPASE_I_1"/>
    <property type="match status" value="1"/>
</dbReference>
<dbReference type="RefSeq" id="WP_075022536.1">
    <property type="nucleotide sequence ID" value="NZ_FOVH01000010.1"/>
</dbReference>
<reference evidence="11 12" key="1">
    <citation type="submission" date="2016-10" db="EMBL/GenBank/DDBJ databases">
        <authorList>
            <person name="de Groot N.N."/>
        </authorList>
    </citation>
    <scope>NUCLEOTIDE SEQUENCE [LARGE SCALE GENOMIC DNA]</scope>
    <source>
        <strain evidence="11 12">DSM 43067</strain>
    </source>
</reference>
<evidence type="ECO:0000313" key="12">
    <source>
        <dbReference type="Proteomes" id="UP000183413"/>
    </source>
</evidence>